<protein>
    <recommendedName>
        <fullName evidence="4">histidinol dehydrogenase</fullName>
        <ecNumber evidence="4">1.1.1.23</ecNumber>
    </recommendedName>
</protein>
<organism evidence="13 14">
    <name type="scientific">Sulfoacidibacillus thermotolerans</name>
    <name type="common">Acidibacillus sulfuroxidans</name>
    <dbReference type="NCBI Taxonomy" id="1765684"/>
    <lineage>
        <taxon>Bacteria</taxon>
        <taxon>Bacillati</taxon>
        <taxon>Bacillota</taxon>
        <taxon>Bacilli</taxon>
        <taxon>Bacillales</taxon>
        <taxon>Alicyclobacillaceae</taxon>
        <taxon>Sulfoacidibacillus</taxon>
    </lineage>
</organism>
<dbReference type="Pfam" id="PF00815">
    <property type="entry name" value="Histidinol_dh"/>
    <property type="match status" value="1"/>
</dbReference>
<feature type="active site" description="Proton acceptor" evidence="10">
    <location>
        <position position="333"/>
    </location>
</feature>
<dbReference type="SUPFAM" id="SSF53720">
    <property type="entry name" value="ALDH-like"/>
    <property type="match status" value="1"/>
</dbReference>
<dbReference type="InterPro" id="IPR016161">
    <property type="entry name" value="Ald_DH/histidinol_DH"/>
</dbReference>
<evidence type="ECO:0000256" key="2">
    <source>
        <dbReference type="ARBA" id="ARBA00003850"/>
    </source>
</evidence>
<feature type="binding site" evidence="11">
    <location>
        <position position="194"/>
    </location>
    <ligand>
        <name>NAD(+)</name>
        <dbReference type="ChEBI" id="CHEBI:57540"/>
    </ligand>
</feature>
<evidence type="ECO:0000256" key="6">
    <source>
        <dbReference type="ARBA" id="ARBA00022833"/>
    </source>
</evidence>
<dbReference type="FunFam" id="3.40.50.1980:FF:000001">
    <property type="entry name" value="Histidinol dehydrogenase"/>
    <property type="match status" value="1"/>
</dbReference>
<evidence type="ECO:0000256" key="10">
    <source>
        <dbReference type="PIRSR" id="PIRSR000099-1"/>
    </source>
</evidence>
<dbReference type="NCBIfam" id="TIGR00069">
    <property type="entry name" value="hisD"/>
    <property type="match status" value="1"/>
</dbReference>
<dbReference type="Proteomes" id="UP000245380">
    <property type="component" value="Unassembled WGS sequence"/>
</dbReference>
<dbReference type="EC" id="1.1.1.23" evidence="4"/>
<dbReference type="CDD" id="cd06572">
    <property type="entry name" value="Histidinol_dh"/>
    <property type="match status" value="1"/>
</dbReference>
<sequence>MIEINRIYWQTADDEMKARILLRASTDVSEQMPIVAEICADVKAQKDAAVLKYTEQFDGVRLAASDMRVSEQEFAFGITQVAPNVAEALRYAAKNIRNFHEAQKPEPMWMMEVDEGILAGEKVTPISDVALYVPRGKGSFPSVLLMLGTPAVVVGVPRIVVLTPPNPQGKVDPAILFVAHLLGIQEVYKVGGAQAVAAAAYGTETIPKCAKIIGPGNPYVTAAKRLLMGVIDPGIPAGPSESIILADESADPYKAALDLLIEAEHGPDSAALLVTESEQLADAVASYVQELVEAIESPTRRAFVLEVLRRYGGIVITNDFAQSVDFVNAYAPEHLEVMVKDPFSVLPRIVHAGEILLGEHTPITLCNFLLGPNAILPTGRSARTISSVSLHDFMKRSSIGYVSETALQRIAPHAIAMADVEGFETHGQALRKRLK</sequence>
<reference evidence="13 14" key="1">
    <citation type="submission" date="2016-11" db="EMBL/GenBank/DDBJ databases">
        <title>Comparative genomics of Acidibacillus ferroxidans species.</title>
        <authorList>
            <person name="Oliveira G."/>
            <person name="Nunes G."/>
            <person name="Oliveira R."/>
            <person name="Araujo F."/>
            <person name="Salim A."/>
            <person name="Scholte L."/>
            <person name="Morais D."/>
            <person name="Nancucheo I."/>
            <person name="Johnson D.B."/>
            <person name="Grail B."/>
            <person name="Bittencourt J."/>
            <person name="Valadares R."/>
        </authorList>
    </citation>
    <scope>NUCLEOTIDE SEQUENCE [LARGE SCALE GENOMIC DNA]</scope>
    <source>
        <strain evidence="13 14">Y002</strain>
    </source>
</reference>
<comment type="caution">
    <text evidence="13">The sequence shown here is derived from an EMBL/GenBank/DDBJ whole genome shotgun (WGS) entry which is preliminary data.</text>
</comment>
<evidence type="ECO:0000313" key="13">
    <source>
        <dbReference type="EMBL" id="PWI58693.1"/>
    </source>
</evidence>
<evidence type="ECO:0000256" key="1">
    <source>
        <dbReference type="ARBA" id="ARBA00001947"/>
    </source>
</evidence>
<dbReference type="PROSITE" id="PS00611">
    <property type="entry name" value="HISOL_DEHYDROGENASE"/>
    <property type="match status" value="1"/>
</dbReference>
<evidence type="ECO:0000256" key="4">
    <source>
        <dbReference type="ARBA" id="ARBA00012965"/>
    </source>
</evidence>
<keyword evidence="11" id="KW-0520">NAD</keyword>
<dbReference type="GO" id="GO:0005829">
    <property type="term" value="C:cytosol"/>
    <property type="evidence" value="ECO:0007669"/>
    <property type="project" value="TreeGrafter"/>
</dbReference>
<dbReference type="InterPro" id="IPR001692">
    <property type="entry name" value="Histidinol_DH_CS"/>
</dbReference>
<keyword evidence="6" id="KW-0862">Zinc</keyword>
<feature type="binding site" evidence="11">
    <location>
        <position position="132"/>
    </location>
    <ligand>
        <name>NAD(+)</name>
        <dbReference type="ChEBI" id="CHEBI:57540"/>
    </ligand>
</feature>
<proteinExistence type="inferred from homology"/>
<dbReference type="RefSeq" id="WP_109429286.1">
    <property type="nucleotide sequence ID" value="NZ_MPDK01000002.1"/>
</dbReference>
<dbReference type="Gene3D" id="3.40.50.1980">
    <property type="entry name" value="Nitrogenase molybdenum iron protein domain"/>
    <property type="match status" value="2"/>
</dbReference>
<dbReference type="InterPro" id="IPR022695">
    <property type="entry name" value="Histidinol_DH_monofunct"/>
</dbReference>
<dbReference type="PIRSF" id="PIRSF000099">
    <property type="entry name" value="Histidinol_dh"/>
    <property type="match status" value="1"/>
</dbReference>
<evidence type="ECO:0000256" key="7">
    <source>
        <dbReference type="ARBA" id="ARBA00023002"/>
    </source>
</evidence>
<dbReference type="PRINTS" id="PR00083">
    <property type="entry name" value="HOLDHDRGNASE"/>
</dbReference>
<dbReference type="GO" id="GO:0051287">
    <property type="term" value="F:NAD binding"/>
    <property type="evidence" value="ECO:0007669"/>
    <property type="project" value="InterPro"/>
</dbReference>
<keyword evidence="14" id="KW-1185">Reference proteome</keyword>
<evidence type="ECO:0000256" key="5">
    <source>
        <dbReference type="ARBA" id="ARBA00022723"/>
    </source>
</evidence>
<evidence type="ECO:0000256" key="8">
    <source>
        <dbReference type="ARBA" id="ARBA00049489"/>
    </source>
</evidence>
<comment type="similarity">
    <text evidence="3 9 12">Belongs to the histidinol dehydrogenase family.</text>
</comment>
<evidence type="ECO:0000313" key="14">
    <source>
        <dbReference type="Proteomes" id="UP000245380"/>
    </source>
</evidence>
<dbReference type="GO" id="GO:0046872">
    <property type="term" value="F:metal ion binding"/>
    <property type="evidence" value="ECO:0007669"/>
    <property type="project" value="UniProtKB-KW"/>
</dbReference>
<keyword evidence="7 9" id="KW-0560">Oxidoreductase</keyword>
<evidence type="ECO:0000256" key="12">
    <source>
        <dbReference type="RuleBase" id="RU004175"/>
    </source>
</evidence>
<dbReference type="InterPro" id="IPR012131">
    <property type="entry name" value="Hstdl_DH"/>
</dbReference>
<dbReference type="AlphaFoldDB" id="A0A2U3DBP0"/>
<dbReference type="Gene3D" id="1.20.5.1300">
    <property type="match status" value="1"/>
</dbReference>
<keyword evidence="5" id="KW-0479">Metal-binding</keyword>
<name>A0A2U3DBP0_SULT2</name>
<evidence type="ECO:0000256" key="9">
    <source>
        <dbReference type="PIRNR" id="PIRNR000099"/>
    </source>
</evidence>
<evidence type="ECO:0000256" key="3">
    <source>
        <dbReference type="ARBA" id="ARBA00010178"/>
    </source>
</evidence>
<dbReference type="GO" id="GO:0000105">
    <property type="term" value="P:L-histidine biosynthetic process"/>
    <property type="evidence" value="ECO:0007669"/>
    <property type="project" value="InterPro"/>
</dbReference>
<feature type="active site" description="Proton acceptor" evidence="10">
    <location>
        <position position="334"/>
    </location>
</feature>
<gene>
    <name evidence="13" type="ORF">BM613_00925</name>
</gene>
<evidence type="ECO:0000256" key="11">
    <source>
        <dbReference type="PIRSR" id="PIRSR000099-2"/>
    </source>
</evidence>
<dbReference type="OrthoDB" id="9805269at2"/>
<accession>A0A2U3DBP0</accession>
<dbReference type="PANTHER" id="PTHR21256:SF2">
    <property type="entry name" value="HISTIDINE BIOSYNTHESIS TRIFUNCTIONAL PROTEIN"/>
    <property type="match status" value="1"/>
</dbReference>
<dbReference type="EMBL" id="MPDK01000002">
    <property type="protein sequence ID" value="PWI58693.1"/>
    <property type="molecule type" value="Genomic_DNA"/>
</dbReference>
<dbReference type="GO" id="GO:0004399">
    <property type="term" value="F:histidinol dehydrogenase activity"/>
    <property type="evidence" value="ECO:0007669"/>
    <property type="project" value="UniProtKB-EC"/>
</dbReference>
<feature type="binding site" evidence="11">
    <location>
        <position position="217"/>
    </location>
    <ligand>
        <name>NAD(+)</name>
        <dbReference type="ChEBI" id="CHEBI:57540"/>
    </ligand>
</feature>
<comment type="catalytic activity">
    <reaction evidence="8">
        <text>L-histidinol + 2 NAD(+) + H2O = L-histidine + 2 NADH + 3 H(+)</text>
        <dbReference type="Rhea" id="RHEA:20641"/>
        <dbReference type="ChEBI" id="CHEBI:15377"/>
        <dbReference type="ChEBI" id="CHEBI:15378"/>
        <dbReference type="ChEBI" id="CHEBI:57540"/>
        <dbReference type="ChEBI" id="CHEBI:57595"/>
        <dbReference type="ChEBI" id="CHEBI:57699"/>
        <dbReference type="ChEBI" id="CHEBI:57945"/>
        <dbReference type="EC" id="1.1.1.23"/>
    </reaction>
</comment>
<comment type="function">
    <text evidence="2">Catalyzes the sequential NAD-dependent oxidations of L-histidinol to L-histidinaldehyde and then to L-histidine.</text>
</comment>
<comment type="cofactor">
    <cofactor evidence="1">
        <name>Zn(2+)</name>
        <dbReference type="ChEBI" id="CHEBI:29105"/>
    </cofactor>
</comment>
<dbReference type="PANTHER" id="PTHR21256">
    <property type="entry name" value="HISTIDINOL DEHYDROGENASE HDH"/>
    <property type="match status" value="1"/>
</dbReference>